<name>A0ABN1R882_9ACTN</name>
<feature type="domain" description="N-acetyltransferase" evidence="3">
    <location>
        <begin position="4"/>
        <end position="162"/>
    </location>
</feature>
<reference evidence="4 5" key="1">
    <citation type="journal article" date="2019" name="Int. J. Syst. Evol. Microbiol.">
        <title>The Global Catalogue of Microorganisms (GCM) 10K type strain sequencing project: providing services to taxonomists for standard genome sequencing and annotation.</title>
        <authorList>
            <consortium name="The Broad Institute Genomics Platform"/>
            <consortium name="The Broad Institute Genome Sequencing Center for Infectious Disease"/>
            <person name="Wu L."/>
            <person name="Ma J."/>
        </authorList>
    </citation>
    <scope>NUCLEOTIDE SEQUENCE [LARGE SCALE GENOMIC DNA]</scope>
    <source>
        <strain evidence="4 5">JCM 10977</strain>
    </source>
</reference>
<dbReference type="PANTHER" id="PTHR43877:SF2">
    <property type="entry name" value="AMINOALKYLPHOSPHONATE N-ACETYLTRANSFERASE-RELATED"/>
    <property type="match status" value="1"/>
</dbReference>
<dbReference type="RefSeq" id="WP_343976221.1">
    <property type="nucleotide sequence ID" value="NZ_BAAAHK010000013.1"/>
</dbReference>
<dbReference type="PANTHER" id="PTHR43877">
    <property type="entry name" value="AMINOALKYLPHOSPHONATE N-ACETYLTRANSFERASE-RELATED-RELATED"/>
    <property type="match status" value="1"/>
</dbReference>
<dbReference type="InterPro" id="IPR000182">
    <property type="entry name" value="GNAT_dom"/>
</dbReference>
<protein>
    <submittedName>
        <fullName evidence="4">GNAT family N-acetyltransferase</fullName>
    </submittedName>
</protein>
<evidence type="ECO:0000313" key="4">
    <source>
        <dbReference type="EMBL" id="GAA0952341.1"/>
    </source>
</evidence>
<dbReference type="Pfam" id="PF00583">
    <property type="entry name" value="Acetyltransf_1"/>
    <property type="match status" value="1"/>
</dbReference>
<organism evidence="4 5">
    <name type="scientific">Kribbella koreensis</name>
    <dbReference type="NCBI Taxonomy" id="57909"/>
    <lineage>
        <taxon>Bacteria</taxon>
        <taxon>Bacillati</taxon>
        <taxon>Actinomycetota</taxon>
        <taxon>Actinomycetes</taxon>
        <taxon>Propionibacteriales</taxon>
        <taxon>Kribbellaceae</taxon>
        <taxon>Kribbella</taxon>
    </lineage>
</organism>
<keyword evidence="5" id="KW-1185">Reference proteome</keyword>
<dbReference type="CDD" id="cd04301">
    <property type="entry name" value="NAT_SF"/>
    <property type="match status" value="1"/>
</dbReference>
<dbReference type="EMBL" id="BAAAHK010000013">
    <property type="protein sequence ID" value="GAA0952341.1"/>
    <property type="molecule type" value="Genomic_DNA"/>
</dbReference>
<dbReference type="PROSITE" id="PS51186">
    <property type="entry name" value="GNAT"/>
    <property type="match status" value="1"/>
</dbReference>
<comment type="caution">
    <text evidence="4">The sequence shown here is derived from an EMBL/GenBank/DDBJ whole genome shotgun (WGS) entry which is preliminary data.</text>
</comment>
<dbReference type="SUPFAM" id="SSF55729">
    <property type="entry name" value="Acyl-CoA N-acyltransferases (Nat)"/>
    <property type="match status" value="1"/>
</dbReference>
<dbReference type="Gene3D" id="3.40.630.30">
    <property type="match status" value="1"/>
</dbReference>
<keyword evidence="1" id="KW-0808">Transferase</keyword>
<dbReference type="InterPro" id="IPR050832">
    <property type="entry name" value="Bact_Acetyltransf"/>
</dbReference>
<dbReference type="Proteomes" id="UP001500542">
    <property type="component" value="Unassembled WGS sequence"/>
</dbReference>
<gene>
    <name evidence="4" type="ORF">GCM10009554_55230</name>
</gene>
<dbReference type="InterPro" id="IPR016181">
    <property type="entry name" value="Acyl_CoA_acyltransferase"/>
</dbReference>
<sequence length="162" mass="17573">MGEVTVRRAVEGDEAALLAIELTVWDASSGFPSMTPADKDAFFNERSGPDAHLVAEDDGEVLGYLRLQDKYTFPEGDGVLSINGVAVAKQAQGRGVGSILLTAATEEGTRRGARKITLNVHGTNTVARRLYERHGYVLEGTHPREFVIEGQYVDKLTLAKDL</sequence>
<accession>A0ABN1R882</accession>
<evidence type="ECO:0000256" key="1">
    <source>
        <dbReference type="ARBA" id="ARBA00022679"/>
    </source>
</evidence>
<keyword evidence="2" id="KW-0012">Acyltransferase</keyword>
<evidence type="ECO:0000259" key="3">
    <source>
        <dbReference type="PROSITE" id="PS51186"/>
    </source>
</evidence>
<evidence type="ECO:0000256" key="2">
    <source>
        <dbReference type="ARBA" id="ARBA00023315"/>
    </source>
</evidence>
<evidence type="ECO:0000313" key="5">
    <source>
        <dbReference type="Proteomes" id="UP001500542"/>
    </source>
</evidence>
<proteinExistence type="predicted"/>